<dbReference type="GO" id="GO:0005509">
    <property type="term" value="F:calcium ion binding"/>
    <property type="evidence" value="ECO:0007669"/>
    <property type="project" value="InterPro"/>
</dbReference>
<reference evidence="6" key="1">
    <citation type="submission" date="2020-09" db="EMBL/GenBank/DDBJ databases">
        <title>Genome-Enabled Discovery of Anthraquinone Biosynthesis in Senna tora.</title>
        <authorList>
            <person name="Kang S.-H."/>
            <person name="Pandey R.P."/>
            <person name="Lee C.-M."/>
            <person name="Sim J.-S."/>
            <person name="Jeong J.-T."/>
            <person name="Choi B.-S."/>
            <person name="Jung M."/>
            <person name="Ginzburg D."/>
            <person name="Zhao K."/>
            <person name="Won S.Y."/>
            <person name="Oh T.-J."/>
            <person name="Yu Y."/>
            <person name="Kim N.-H."/>
            <person name="Lee O.R."/>
            <person name="Lee T.-H."/>
            <person name="Bashyal P."/>
            <person name="Kim T.-S."/>
            <person name="Lee W.-H."/>
            <person name="Kawkins C."/>
            <person name="Kim C.-K."/>
            <person name="Kim J.S."/>
            <person name="Ahn B.O."/>
            <person name="Rhee S.Y."/>
            <person name="Sohng J.K."/>
        </authorList>
    </citation>
    <scope>NUCLEOTIDE SEQUENCE</scope>
    <source>
        <tissue evidence="6">Leaf</tissue>
    </source>
</reference>
<evidence type="ECO:0000313" key="7">
    <source>
        <dbReference type="Proteomes" id="UP000634136"/>
    </source>
</evidence>
<dbReference type="GO" id="GO:0015369">
    <property type="term" value="F:calcium:proton antiporter activity"/>
    <property type="evidence" value="ECO:0007669"/>
    <property type="project" value="TreeGrafter"/>
</dbReference>
<gene>
    <name evidence="6" type="ORF">G2W53_020806</name>
</gene>
<dbReference type="InterPro" id="IPR011992">
    <property type="entry name" value="EF-hand-dom_pair"/>
</dbReference>
<dbReference type="EMBL" id="JAAIUW010000007">
    <property type="protein sequence ID" value="KAF7822662.1"/>
    <property type="molecule type" value="Genomic_DNA"/>
</dbReference>
<dbReference type="GO" id="GO:0016020">
    <property type="term" value="C:membrane"/>
    <property type="evidence" value="ECO:0007669"/>
    <property type="project" value="InterPro"/>
</dbReference>
<dbReference type="PANTHER" id="PTHR31503:SF79">
    <property type="entry name" value="CALCIUM-BINDING EF-HAND PROTEIN"/>
    <property type="match status" value="1"/>
</dbReference>
<evidence type="ECO:0000259" key="5">
    <source>
        <dbReference type="PROSITE" id="PS50222"/>
    </source>
</evidence>
<sequence length="219" mass="24520">MKKHLISAILRHIQSNMVGSLLTEDGKPDELAIRRLFEKIDKNKDNYISQSELREVLMNVNYVQASISVEEAVSKVIEELDHDNDSVISEEEFVTGLQKWLGSSSSSPKLLSDSESQEDIFQMWEEADMVVEERQNKAVVDKSIWAWLKAIIYVVVGIAMLSILAEPLIESVGKFSNSAGVNTFFISFILVPLATNAKKATSAIKEASHKKRSHILIIS</sequence>
<dbReference type="InterPro" id="IPR002048">
    <property type="entry name" value="EF_hand_dom"/>
</dbReference>
<feature type="transmembrane region" description="Helical" evidence="4">
    <location>
        <begin position="144"/>
        <end position="165"/>
    </location>
</feature>
<dbReference type="OrthoDB" id="1391380at2759"/>
<organism evidence="6 7">
    <name type="scientific">Senna tora</name>
    <dbReference type="NCBI Taxonomy" id="362788"/>
    <lineage>
        <taxon>Eukaryota</taxon>
        <taxon>Viridiplantae</taxon>
        <taxon>Streptophyta</taxon>
        <taxon>Embryophyta</taxon>
        <taxon>Tracheophyta</taxon>
        <taxon>Spermatophyta</taxon>
        <taxon>Magnoliopsida</taxon>
        <taxon>eudicotyledons</taxon>
        <taxon>Gunneridae</taxon>
        <taxon>Pentapetalae</taxon>
        <taxon>rosids</taxon>
        <taxon>fabids</taxon>
        <taxon>Fabales</taxon>
        <taxon>Fabaceae</taxon>
        <taxon>Caesalpinioideae</taxon>
        <taxon>Cassia clade</taxon>
        <taxon>Senna</taxon>
    </lineage>
</organism>
<feature type="domain" description="EF-hand" evidence="5">
    <location>
        <begin position="28"/>
        <end position="63"/>
    </location>
</feature>
<dbReference type="Gene3D" id="1.10.238.10">
    <property type="entry name" value="EF-hand"/>
    <property type="match status" value="1"/>
</dbReference>
<evidence type="ECO:0000256" key="2">
    <source>
        <dbReference type="ARBA" id="ARBA00022837"/>
    </source>
</evidence>
<dbReference type="InterPro" id="IPR004713">
    <property type="entry name" value="CaH_exchang"/>
</dbReference>
<keyword evidence="7" id="KW-1185">Reference proteome</keyword>
<dbReference type="PANTHER" id="PTHR31503">
    <property type="entry name" value="VACUOLAR CALCIUM ION TRANSPORTER"/>
    <property type="match status" value="1"/>
</dbReference>
<accession>A0A834TJX8</accession>
<keyword evidence="3" id="KW-0406">Ion transport</keyword>
<dbReference type="PROSITE" id="PS00018">
    <property type="entry name" value="EF_HAND_1"/>
    <property type="match status" value="1"/>
</dbReference>
<evidence type="ECO:0000313" key="6">
    <source>
        <dbReference type="EMBL" id="KAF7822662.1"/>
    </source>
</evidence>
<name>A0A834TJX8_9FABA</name>
<keyword evidence="1" id="KW-0813">Transport</keyword>
<dbReference type="Proteomes" id="UP000634136">
    <property type="component" value="Unassembled WGS sequence"/>
</dbReference>
<dbReference type="SUPFAM" id="SSF47473">
    <property type="entry name" value="EF-hand"/>
    <property type="match status" value="1"/>
</dbReference>
<dbReference type="CDD" id="cd00051">
    <property type="entry name" value="EFh"/>
    <property type="match status" value="1"/>
</dbReference>
<dbReference type="Pfam" id="PF13499">
    <property type="entry name" value="EF-hand_7"/>
    <property type="match status" value="1"/>
</dbReference>
<dbReference type="GO" id="GO:0006874">
    <property type="term" value="P:intracellular calcium ion homeostasis"/>
    <property type="evidence" value="ECO:0007669"/>
    <property type="project" value="TreeGrafter"/>
</dbReference>
<evidence type="ECO:0000256" key="4">
    <source>
        <dbReference type="SAM" id="Phobius"/>
    </source>
</evidence>
<evidence type="ECO:0000256" key="3">
    <source>
        <dbReference type="ARBA" id="ARBA00023065"/>
    </source>
</evidence>
<feature type="domain" description="EF-hand" evidence="5">
    <location>
        <begin position="68"/>
        <end position="103"/>
    </location>
</feature>
<keyword evidence="1" id="KW-0050">Antiport</keyword>
<dbReference type="PROSITE" id="PS50222">
    <property type="entry name" value="EF_HAND_2"/>
    <property type="match status" value="2"/>
</dbReference>
<proteinExistence type="predicted"/>
<dbReference type="SMART" id="SM00054">
    <property type="entry name" value="EFh"/>
    <property type="match status" value="2"/>
</dbReference>
<protein>
    <submittedName>
        <fullName evidence="6">Sodium/calcium exchanger NCL2</fullName>
    </submittedName>
</protein>
<evidence type="ECO:0000256" key="1">
    <source>
        <dbReference type="ARBA" id="ARBA00022449"/>
    </source>
</evidence>
<keyword evidence="4" id="KW-0812">Transmembrane</keyword>
<comment type="caution">
    <text evidence="6">The sequence shown here is derived from an EMBL/GenBank/DDBJ whole genome shotgun (WGS) entry which is preliminary data.</text>
</comment>
<keyword evidence="2" id="KW-0106">Calcium</keyword>
<dbReference type="InterPro" id="IPR018247">
    <property type="entry name" value="EF_Hand_1_Ca_BS"/>
</dbReference>
<keyword evidence="4" id="KW-1133">Transmembrane helix</keyword>
<keyword evidence="4" id="KW-0472">Membrane</keyword>
<feature type="transmembrane region" description="Helical" evidence="4">
    <location>
        <begin position="177"/>
        <end position="195"/>
    </location>
</feature>
<dbReference type="AlphaFoldDB" id="A0A834TJX8"/>